<dbReference type="EMBL" id="KN822951">
    <property type="protein sequence ID" value="KIO32974.1"/>
    <property type="molecule type" value="Genomic_DNA"/>
</dbReference>
<evidence type="ECO:0000256" key="4">
    <source>
        <dbReference type="ARBA" id="ARBA00022942"/>
    </source>
</evidence>
<dbReference type="InterPro" id="IPR044868">
    <property type="entry name" value="Rpn13/ADRM1_Pru"/>
</dbReference>
<feature type="region of interest" description="Disordered" evidence="6">
    <location>
        <begin position="113"/>
        <end position="156"/>
    </location>
</feature>
<dbReference type="InterPro" id="IPR038108">
    <property type="entry name" value="RPN13_DEUBAD_sf"/>
</dbReference>
<evidence type="ECO:0000256" key="2">
    <source>
        <dbReference type="ARBA" id="ARBA00004496"/>
    </source>
</evidence>
<dbReference type="Gene3D" id="2.30.29.70">
    <property type="entry name" value="Proteasomal ubiquitin receptor Rpn13/ADRM1"/>
    <property type="match status" value="1"/>
</dbReference>
<dbReference type="GO" id="GO:0008541">
    <property type="term" value="C:proteasome regulatory particle, lid subcomplex"/>
    <property type="evidence" value="ECO:0007669"/>
    <property type="project" value="TreeGrafter"/>
</dbReference>
<evidence type="ECO:0000259" key="7">
    <source>
        <dbReference type="PROSITE" id="PS51916"/>
    </source>
</evidence>
<dbReference type="InterPro" id="IPR038633">
    <property type="entry name" value="Rpn13/ADRM1_Pru_sf"/>
</dbReference>
<dbReference type="PROSITE" id="PS51916">
    <property type="entry name" value="DEUBAD"/>
    <property type="match status" value="1"/>
</dbReference>
<feature type="compositionally biased region" description="Polar residues" evidence="6">
    <location>
        <begin position="124"/>
        <end position="143"/>
    </location>
</feature>
<evidence type="ECO:0000256" key="5">
    <source>
        <dbReference type="ARBA" id="ARBA00023242"/>
    </source>
</evidence>
<dbReference type="GO" id="GO:0005737">
    <property type="term" value="C:cytoplasm"/>
    <property type="evidence" value="ECO:0007669"/>
    <property type="project" value="UniProtKB-SubCell"/>
</dbReference>
<feature type="domain" description="DEUBAD" evidence="7">
    <location>
        <begin position="187"/>
        <end position="295"/>
    </location>
</feature>
<dbReference type="InterPro" id="IPR044867">
    <property type="entry name" value="DEUBAD_dom"/>
</dbReference>
<dbReference type="AlphaFoldDB" id="A0A0C3QW05"/>
<accession>A0A0C3QW05</accession>
<evidence type="ECO:0000259" key="8">
    <source>
        <dbReference type="PROSITE" id="PS51917"/>
    </source>
</evidence>
<evidence type="ECO:0000256" key="1">
    <source>
        <dbReference type="ARBA" id="ARBA00004123"/>
    </source>
</evidence>
<keyword evidence="10" id="KW-1185">Reference proteome</keyword>
<feature type="domain" description="Pru" evidence="8">
    <location>
        <begin position="2"/>
        <end position="117"/>
    </location>
</feature>
<evidence type="ECO:0000313" key="10">
    <source>
        <dbReference type="Proteomes" id="UP000054248"/>
    </source>
</evidence>
<dbReference type="STRING" id="1051891.A0A0C3QW05"/>
<dbReference type="CDD" id="cd13314">
    <property type="entry name" value="PH_Rpn13"/>
    <property type="match status" value="1"/>
</dbReference>
<name>A0A0C3QW05_9AGAM</name>
<dbReference type="GO" id="GO:0061133">
    <property type="term" value="F:endopeptidase activator activity"/>
    <property type="evidence" value="ECO:0007669"/>
    <property type="project" value="TreeGrafter"/>
</dbReference>
<dbReference type="InterPro" id="IPR032368">
    <property type="entry name" value="RPN13_DEUBAD"/>
</dbReference>
<organism evidence="9 10">
    <name type="scientific">Tulasnella calospora MUT 4182</name>
    <dbReference type="NCBI Taxonomy" id="1051891"/>
    <lineage>
        <taxon>Eukaryota</taxon>
        <taxon>Fungi</taxon>
        <taxon>Dikarya</taxon>
        <taxon>Basidiomycota</taxon>
        <taxon>Agaricomycotina</taxon>
        <taxon>Agaricomycetes</taxon>
        <taxon>Cantharellales</taxon>
        <taxon>Tulasnellaceae</taxon>
        <taxon>Tulasnella</taxon>
    </lineage>
</organism>
<dbReference type="InterPro" id="IPR006773">
    <property type="entry name" value="Rpn13/ADRM1"/>
</dbReference>
<evidence type="ECO:0000313" key="9">
    <source>
        <dbReference type="EMBL" id="KIO32974.1"/>
    </source>
</evidence>
<reference evidence="9 10" key="1">
    <citation type="submission" date="2014-04" db="EMBL/GenBank/DDBJ databases">
        <authorList>
            <consortium name="DOE Joint Genome Institute"/>
            <person name="Kuo A."/>
            <person name="Girlanda M."/>
            <person name="Perotto S."/>
            <person name="Kohler A."/>
            <person name="Nagy L.G."/>
            <person name="Floudas D."/>
            <person name="Copeland A."/>
            <person name="Barry K.W."/>
            <person name="Cichocki N."/>
            <person name="Veneault-Fourrey C."/>
            <person name="LaButti K."/>
            <person name="Lindquist E.A."/>
            <person name="Lipzen A."/>
            <person name="Lundell T."/>
            <person name="Morin E."/>
            <person name="Murat C."/>
            <person name="Sun H."/>
            <person name="Tunlid A."/>
            <person name="Henrissat B."/>
            <person name="Grigoriev I.V."/>
            <person name="Hibbett D.S."/>
            <person name="Martin F."/>
            <person name="Nordberg H.P."/>
            <person name="Cantor M.N."/>
            <person name="Hua S.X."/>
        </authorList>
    </citation>
    <scope>NUCLEOTIDE SEQUENCE [LARGE SCALE GENOMIC DNA]</scope>
    <source>
        <strain evidence="9 10">MUT 4182</strain>
    </source>
</reference>
<protein>
    <submittedName>
        <fullName evidence="9">Uncharacterized protein</fullName>
    </submittedName>
</protein>
<dbReference type="GO" id="GO:0070628">
    <property type="term" value="F:proteasome binding"/>
    <property type="evidence" value="ECO:0007669"/>
    <property type="project" value="TreeGrafter"/>
</dbReference>
<dbReference type="GO" id="GO:0005634">
    <property type="term" value="C:nucleus"/>
    <property type="evidence" value="ECO:0007669"/>
    <property type="project" value="UniProtKB-SubCell"/>
</dbReference>
<dbReference type="Gene3D" id="1.10.2020.20">
    <property type="match status" value="1"/>
</dbReference>
<feature type="region of interest" description="Disordered" evidence="6">
    <location>
        <begin position="289"/>
        <end position="308"/>
    </location>
</feature>
<dbReference type="PANTHER" id="PTHR12225">
    <property type="entry name" value="ADHESION REGULATING MOLECULE 1 110 KDA CELL MEMBRANE GLYCOPROTEIN"/>
    <property type="match status" value="1"/>
</dbReference>
<keyword evidence="5" id="KW-0539">Nucleus</keyword>
<comment type="subcellular location">
    <subcellularLocation>
        <location evidence="2">Cytoplasm</location>
    </subcellularLocation>
    <subcellularLocation>
        <location evidence="1">Nucleus</location>
    </subcellularLocation>
</comment>
<evidence type="ECO:0000256" key="6">
    <source>
        <dbReference type="SAM" id="MobiDB-lite"/>
    </source>
</evidence>
<keyword evidence="3" id="KW-0963">Cytoplasm</keyword>
<dbReference type="PROSITE" id="PS51917">
    <property type="entry name" value="PRU"/>
    <property type="match status" value="1"/>
</dbReference>
<dbReference type="Pfam" id="PF16550">
    <property type="entry name" value="RPN13_C"/>
    <property type="match status" value="1"/>
</dbReference>
<reference evidence="10" key="2">
    <citation type="submission" date="2015-01" db="EMBL/GenBank/DDBJ databases">
        <title>Evolutionary Origins and Diversification of the Mycorrhizal Mutualists.</title>
        <authorList>
            <consortium name="DOE Joint Genome Institute"/>
            <consortium name="Mycorrhizal Genomics Consortium"/>
            <person name="Kohler A."/>
            <person name="Kuo A."/>
            <person name="Nagy L.G."/>
            <person name="Floudas D."/>
            <person name="Copeland A."/>
            <person name="Barry K.W."/>
            <person name="Cichocki N."/>
            <person name="Veneault-Fourrey C."/>
            <person name="LaButti K."/>
            <person name="Lindquist E.A."/>
            <person name="Lipzen A."/>
            <person name="Lundell T."/>
            <person name="Morin E."/>
            <person name="Murat C."/>
            <person name="Riley R."/>
            <person name="Ohm R."/>
            <person name="Sun H."/>
            <person name="Tunlid A."/>
            <person name="Henrissat B."/>
            <person name="Grigoriev I.V."/>
            <person name="Hibbett D.S."/>
            <person name="Martin F."/>
        </authorList>
    </citation>
    <scope>NUCLEOTIDE SEQUENCE [LARGE SCALE GENOMIC DNA]</scope>
    <source>
        <strain evidence="10">MUT 4182</strain>
    </source>
</reference>
<gene>
    <name evidence="9" type="ORF">M407DRAFT_241210</name>
</gene>
<proteinExistence type="predicted"/>
<sequence>MDISRAIVSFKAGRCLRKDGTNTVEPSPTKGLLTIVPSDDGLQHLLWLDRESGNSIGEDLILFPGDASFVPVTEAEGRVYVLKFTSSALRQFFWLQDADTSKDEENVQKVNDALKDEDEDETMDTSPTSEPQAVQQAPATSQPGLPPIQNAPPGTSPEEIARMRALLQSLGAAGGLGNVAGSSRGGGYGFVAPELTLTDILTPQTLQPLFENPDLLKAVFPTLPTDLPVPPSAATVKKIVESPPFQASVRQLDQALATGMLQGLMTGLGLPAEAGSGVAAFLKAISEQAKKNRTETGSGAEGDTMDTS</sequence>
<dbReference type="PANTHER" id="PTHR12225:SF0">
    <property type="entry name" value="PROTEASOMAL UBIQUITIN RECEPTOR ADRM1"/>
    <property type="match status" value="1"/>
</dbReference>
<evidence type="ECO:0000256" key="3">
    <source>
        <dbReference type="ARBA" id="ARBA00022490"/>
    </source>
</evidence>
<dbReference type="HOGENOM" id="CLU_041798_0_0_1"/>
<keyword evidence="4" id="KW-0647">Proteasome</keyword>
<dbReference type="Pfam" id="PF04683">
    <property type="entry name" value="Rpn13_ADRM1_Pru"/>
    <property type="match status" value="1"/>
</dbReference>
<dbReference type="Proteomes" id="UP000054248">
    <property type="component" value="Unassembled WGS sequence"/>
</dbReference>
<dbReference type="OrthoDB" id="340431at2759"/>